<dbReference type="Pfam" id="PF00089">
    <property type="entry name" value="Trypsin"/>
    <property type="match status" value="1"/>
</dbReference>
<comment type="similarity">
    <text evidence="1">Belongs to the peptidase S1 family.</text>
</comment>
<keyword evidence="3 7" id="KW-0645">Protease</keyword>
<name>A0ABR2YD67_9CHLO</name>
<sequence>MSGEIGRIGLAVVLLLSILASSASAAQQGSGRRSLGIPPAPVQALSIAGRAGYEYMGKVDFVHSQKRAVPVLDVNALEAIAPPSAGADTEHFTVLVTSSGHSFTKRLAVDEREPELADALSATEFFARQGQEPEQALVQSSRRLAQAAVQTNVGIASTDLGCDGCSGYDNRIQVSDTVQFPFSAVGELTGQLGTSNRGLECTGTLIGPKHVVTAAHCVYDINDSHQYVASINFAPGQNGNRQPFGQLDWSSVRVLSQFTSQASYTPTAMDYDFALITLKDSGASAGYMGMDYGNSGSQVTLNLTTAGYPGEKPQGTMWESLCANINIDYVGNQGVFNEIDQCQGQRCANILQHTCLSSNGQSGSSMWDDNQRIRAILTGKVSTSDNQDINVGTKINAFVYNTLAQWYNEDMTSEGSNNTLPAAPSGQQPAPSDNSPRTFLGVRLEWNNPVFIAIVVAICCVGVAILAGLLCCLNRACARRRAVNKVYYGQRTPPRRQSQYMSNGGGATVTNGGGGYPSQYSAGRSEHAVVYDEHSGQFVVNGRPYGAYQFDAQHGYYPTRG</sequence>
<feature type="chain" id="PRO_5044999499" description="Serine protease" evidence="7">
    <location>
        <begin position="26"/>
        <end position="561"/>
    </location>
</feature>
<dbReference type="Gene3D" id="2.40.10.10">
    <property type="entry name" value="Trypsin-like serine proteases"/>
    <property type="match status" value="2"/>
</dbReference>
<evidence type="ECO:0000256" key="5">
    <source>
        <dbReference type="ARBA" id="ARBA00022801"/>
    </source>
</evidence>
<dbReference type="InterPro" id="IPR050966">
    <property type="entry name" value="Glutamyl_endopeptidase"/>
</dbReference>
<proteinExistence type="inferred from homology"/>
<dbReference type="InterPro" id="IPR018114">
    <property type="entry name" value="TRYPSIN_HIS"/>
</dbReference>
<keyword evidence="9" id="KW-1133">Transmembrane helix</keyword>
<keyword evidence="5 7" id="KW-0378">Hydrolase</keyword>
<feature type="signal peptide" evidence="7">
    <location>
        <begin position="1"/>
        <end position="25"/>
    </location>
</feature>
<dbReference type="EC" id="3.4.21.-" evidence="7"/>
<gene>
    <name evidence="11" type="ORF">WJX75_004475</name>
</gene>
<evidence type="ECO:0000256" key="6">
    <source>
        <dbReference type="ARBA" id="ARBA00022825"/>
    </source>
</evidence>
<evidence type="ECO:0000256" key="2">
    <source>
        <dbReference type="ARBA" id="ARBA00008764"/>
    </source>
</evidence>
<accession>A0ABR2YD67</accession>
<keyword evidence="9" id="KW-0812">Transmembrane</keyword>
<protein>
    <recommendedName>
        <fullName evidence="7">Serine protease</fullName>
        <ecNumber evidence="7">3.4.21.-</ecNumber>
    </recommendedName>
</protein>
<keyword evidence="6 7" id="KW-0720">Serine protease</keyword>
<evidence type="ECO:0000256" key="8">
    <source>
        <dbReference type="SAM" id="MobiDB-lite"/>
    </source>
</evidence>
<feature type="transmembrane region" description="Helical" evidence="9">
    <location>
        <begin position="450"/>
        <end position="473"/>
    </location>
</feature>
<evidence type="ECO:0000313" key="12">
    <source>
        <dbReference type="Proteomes" id="UP001491310"/>
    </source>
</evidence>
<comment type="caution">
    <text evidence="11">The sequence shown here is derived from an EMBL/GenBank/DDBJ whole genome shotgun (WGS) entry which is preliminary data.</text>
</comment>
<dbReference type="PROSITE" id="PS50240">
    <property type="entry name" value="TRYPSIN_DOM"/>
    <property type="match status" value="1"/>
</dbReference>
<dbReference type="PANTHER" id="PTHR15462">
    <property type="entry name" value="SERINE PROTEASE"/>
    <property type="match status" value="1"/>
</dbReference>
<feature type="compositionally biased region" description="Low complexity" evidence="8">
    <location>
        <begin position="421"/>
        <end position="432"/>
    </location>
</feature>
<dbReference type="InterPro" id="IPR001254">
    <property type="entry name" value="Trypsin_dom"/>
</dbReference>
<evidence type="ECO:0000256" key="3">
    <source>
        <dbReference type="ARBA" id="ARBA00022670"/>
    </source>
</evidence>
<reference evidence="11 12" key="1">
    <citation type="journal article" date="2024" name="Nat. Commun.">
        <title>Phylogenomics reveals the evolutionary origins of lichenization in chlorophyte algae.</title>
        <authorList>
            <person name="Puginier C."/>
            <person name="Libourel C."/>
            <person name="Otte J."/>
            <person name="Skaloud P."/>
            <person name="Haon M."/>
            <person name="Grisel S."/>
            <person name="Petersen M."/>
            <person name="Berrin J.G."/>
            <person name="Delaux P.M."/>
            <person name="Dal Grande F."/>
            <person name="Keller J."/>
        </authorList>
    </citation>
    <scope>NUCLEOTIDE SEQUENCE [LARGE SCALE GENOMIC DNA]</scope>
    <source>
        <strain evidence="11 12">SAG 216-7</strain>
    </source>
</reference>
<dbReference type="InterPro" id="IPR043504">
    <property type="entry name" value="Peptidase_S1_PA_chymotrypsin"/>
</dbReference>
<dbReference type="SUPFAM" id="SSF50494">
    <property type="entry name" value="Trypsin-like serine proteases"/>
    <property type="match status" value="1"/>
</dbReference>
<comment type="similarity">
    <text evidence="2 7">Belongs to the peptidase S1B family.</text>
</comment>
<dbReference type="PROSITE" id="PS00134">
    <property type="entry name" value="TRYPSIN_HIS"/>
    <property type="match status" value="1"/>
</dbReference>
<evidence type="ECO:0000256" key="4">
    <source>
        <dbReference type="ARBA" id="ARBA00022729"/>
    </source>
</evidence>
<keyword evidence="12" id="KW-1185">Reference proteome</keyword>
<feature type="domain" description="Peptidase S1" evidence="10">
    <location>
        <begin position="164"/>
        <end position="412"/>
    </location>
</feature>
<keyword evidence="4 7" id="KW-0732">Signal</keyword>
<dbReference type="EMBL" id="JALJOT010000015">
    <property type="protein sequence ID" value="KAK9902742.1"/>
    <property type="molecule type" value="Genomic_DNA"/>
</dbReference>
<dbReference type="Proteomes" id="UP001491310">
    <property type="component" value="Unassembled WGS sequence"/>
</dbReference>
<dbReference type="InterPro" id="IPR008256">
    <property type="entry name" value="Peptidase_S1B"/>
</dbReference>
<dbReference type="PANTHER" id="PTHR15462:SF8">
    <property type="entry name" value="SERINE PROTEASE"/>
    <property type="match status" value="1"/>
</dbReference>
<evidence type="ECO:0000313" key="11">
    <source>
        <dbReference type="EMBL" id="KAK9902742.1"/>
    </source>
</evidence>
<feature type="region of interest" description="Disordered" evidence="8">
    <location>
        <begin position="414"/>
        <end position="434"/>
    </location>
</feature>
<evidence type="ECO:0000259" key="10">
    <source>
        <dbReference type="PROSITE" id="PS50240"/>
    </source>
</evidence>
<evidence type="ECO:0000256" key="9">
    <source>
        <dbReference type="SAM" id="Phobius"/>
    </source>
</evidence>
<evidence type="ECO:0000256" key="1">
    <source>
        <dbReference type="ARBA" id="ARBA00007664"/>
    </source>
</evidence>
<dbReference type="PRINTS" id="PR00839">
    <property type="entry name" value="V8PROTEASE"/>
</dbReference>
<keyword evidence="9" id="KW-0472">Membrane</keyword>
<organism evidence="11 12">
    <name type="scientific">Coccomyxa subellipsoidea</name>
    <dbReference type="NCBI Taxonomy" id="248742"/>
    <lineage>
        <taxon>Eukaryota</taxon>
        <taxon>Viridiplantae</taxon>
        <taxon>Chlorophyta</taxon>
        <taxon>core chlorophytes</taxon>
        <taxon>Trebouxiophyceae</taxon>
        <taxon>Trebouxiophyceae incertae sedis</taxon>
        <taxon>Coccomyxaceae</taxon>
        <taxon>Coccomyxa</taxon>
    </lineage>
</organism>
<evidence type="ECO:0000256" key="7">
    <source>
        <dbReference type="RuleBase" id="RU004296"/>
    </source>
</evidence>
<dbReference type="InterPro" id="IPR009003">
    <property type="entry name" value="Peptidase_S1_PA"/>
</dbReference>